<name>A0A1I3IR98_9BURK</name>
<dbReference type="InterPro" id="IPR011008">
    <property type="entry name" value="Dimeric_a/b-barrel"/>
</dbReference>
<dbReference type="EMBL" id="FOQU01000003">
    <property type="protein sequence ID" value="SFI50491.1"/>
    <property type="molecule type" value="Genomic_DNA"/>
</dbReference>
<dbReference type="Pfam" id="PF07045">
    <property type="entry name" value="DUF1330"/>
    <property type="match status" value="1"/>
</dbReference>
<keyword evidence="3" id="KW-1185">Reference proteome</keyword>
<accession>A0A1I3IR98</accession>
<evidence type="ECO:0000259" key="1">
    <source>
        <dbReference type="Pfam" id="PF07045"/>
    </source>
</evidence>
<evidence type="ECO:0000313" key="2">
    <source>
        <dbReference type="EMBL" id="SFI50491.1"/>
    </source>
</evidence>
<dbReference type="SUPFAM" id="SSF54909">
    <property type="entry name" value="Dimeric alpha+beta barrel"/>
    <property type="match status" value="1"/>
</dbReference>
<dbReference type="InterPro" id="IPR010753">
    <property type="entry name" value="DUF1330"/>
</dbReference>
<gene>
    <name evidence="2" type="ORF">SAMN05192543_103382</name>
</gene>
<dbReference type="OrthoDB" id="516779at2"/>
<protein>
    <submittedName>
        <fullName evidence="2">Uncharacterized conserved protein, DUF1330 family</fullName>
    </submittedName>
</protein>
<proteinExistence type="predicted"/>
<dbReference type="STRING" id="420953.SAMN05192543_103382"/>
<evidence type="ECO:0000313" key="3">
    <source>
        <dbReference type="Proteomes" id="UP000199548"/>
    </source>
</evidence>
<dbReference type="PANTHER" id="PTHR41521">
    <property type="match status" value="1"/>
</dbReference>
<feature type="domain" description="DUF1330" evidence="1">
    <location>
        <begin position="2"/>
        <end position="92"/>
    </location>
</feature>
<dbReference type="AlphaFoldDB" id="A0A1I3IR98"/>
<organism evidence="2 3">
    <name type="scientific">Paraburkholderia megapolitana</name>
    <dbReference type="NCBI Taxonomy" id="420953"/>
    <lineage>
        <taxon>Bacteria</taxon>
        <taxon>Pseudomonadati</taxon>
        <taxon>Pseudomonadota</taxon>
        <taxon>Betaproteobacteria</taxon>
        <taxon>Burkholderiales</taxon>
        <taxon>Burkholderiaceae</taxon>
        <taxon>Paraburkholderia</taxon>
    </lineage>
</organism>
<dbReference type="PANTHER" id="PTHR41521:SF4">
    <property type="entry name" value="BLR0684 PROTEIN"/>
    <property type="match status" value="1"/>
</dbReference>
<dbReference type="Gene3D" id="3.30.70.100">
    <property type="match status" value="1"/>
</dbReference>
<sequence length="98" mass="10753">MSAYVLVDVDVHDPVAFARYRELGVPTIAAHGGRVLARSDDVVTLEGNWSPRRIVVLEFDDLEAARRWHASSEYQAARELRLSAAHTQSIALAALPAS</sequence>
<dbReference type="RefSeq" id="WP_091011307.1">
    <property type="nucleotide sequence ID" value="NZ_CP041745.1"/>
</dbReference>
<reference evidence="2 3" key="1">
    <citation type="submission" date="2016-10" db="EMBL/GenBank/DDBJ databases">
        <authorList>
            <person name="de Groot N.N."/>
        </authorList>
    </citation>
    <scope>NUCLEOTIDE SEQUENCE [LARGE SCALE GENOMIC DNA]</scope>
    <source>
        <strain evidence="2 3">LMG 23650</strain>
    </source>
</reference>
<dbReference type="Proteomes" id="UP000199548">
    <property type="component" value="Unassembled WGS sequence"/>
</dbReference>